<dbReference type="GO" id="GO:0006598">
    <property type="term" value="P:polyamine catabolic process"/>
    <property type="evidence" value="ECO:0007669"/>
    <property type="project" value="TreeGrafter"/>
</dbReference>
<dbReference type="EC" id="2.4.2.-" evidence="1"/>
<dbReference type="GO" id="GO:0005829">
    <property type="term" value="C:cytosol"/>
    <property type="evidence" value="ECO:0007669"/>
    <property type="project" value="TreeGrafter"/>
</dbReference>
<dbReference type="SUPFAM" id="SSF52317">
    <property type="entry name" value="Class I glutamine amidotransferase-like"/>
    <property type="match status" value="1"/>
</dbReference>
<dbReference type="EMBL" id="CP036434">
    <property type="protein sequence ID" value="QDV04955.1"/>
    <property type="molecule type" value="Genomic_DNA"/>
</dbReference>
<keyword evidence="2" id="KW-1185">Reference proteome</keyword>
<dbReference type="GO" id="GO:0016757">
    <property type="term" value="F:glycosyltransferase activity"/>
    <property type="evidence" value="ECO:0007669"/>
    <property type="project" value="UniProtKB-KW"/>
</dbReference>
<dbReference type="GO" id="GO:0033969">
    <property type="term" value="F:gamma-glutamyl-gamma-aminobutyrate hydrolase activity"/>
    <property type="evidence" value="ECO:0007669"/>
    <property type="project" value="TreeGrafter"/>
</dbReference>
<dbReference type="PANTHER" id="PTHR43235:SF1">
    <property type="entry name" value="GLUTAMINE AMIDOTRANSFERASE PB2B2.05-RELATED"/>
    <property type="match status" value="1"/>
</dbReference>
<dbReference type="InterPro" id="IPR044668">
    <property type="entry name" value="PuuD-like"/>
</dbReference>
<dbReference type="InterPro" id="IPR011697">
    <property type="entry name" value="Peptidase_C26"/>
</dbReference>
<dbReference type="AlphaFoldDB" id="A0A518ELI9"/>
<dbReference type="InterPro" id="IPR029062">
    <property type="entry name" value="Class_I_gatase-like"/>
</dbReference>
<organism evidence="1 2">
    <name type="scientific">Saltatorellus ferox</name>
    <dbReference type="NCBI Taxonomy" id="2528018"/>
    <lineage>
        <taxon>Bacteria</taxon>
        <taxon>Pseudomonadati</taxon>
        <taxon>Planctomycetota</taxon>
        <taxon>Planctomycetia</taxon>
        <taxon>Planctomycetia incertae sedis</taxon>
        <taxon>Saltatorellus</taxon>
    </lineage>
</organism>
<dbReference type="PROSITE" id="PS51273">
    <property type="entry name" value="GATASE_TYPE_1"/>
    <property type="match status" value="1"/>
</dbReference>
<keyword evidence="1" id="KW-0328">Glycosyltransferase</keyword>
<keyword evidence="1" id="KW-0808">Transferase</keyword>
<dbReference type="Gene3D" id="3.40.50.880">
    <property type="match status" value="1"/>
</dbReference>
<reference evidence="1 2" key="1">
    <citation type="submission" date="2019-02" db="EMBL/GenBank/DDBJ databases">
        <title>Deep-cultivation of Planctomycetes and their phenomic and genomic characterization uncovers novel biology.</title>
        <authorList>
            <person name="Wiegand S."/>
            <person name="Jogler M."/>
            <person name="Boedeker C."/>
            <person name="Pinto D."/>
            <person name="Vollmers J."/>
            <person name="Rivas-Marin E."/>
            <person name="Kohn T."/>
            <person name="Peeters S.H."/>
            <person name="Heuer A."/>
            <person name="Rast P."/>
            <person name="Oberbeckmann S."/>
            <person name="Bunk B."/>
            <person name="Jeske O."/>
            <person name="Meyerdierks A."/>
            <person name="Storesund J.E."/>
            <person name="Kallscheuer N."/>
            <person name="Luecker S."/>
            <person name="Lage O.M."/>
            <person name="Pohl T."/>
            <person name="Merkel B.J."/>
            <person name="Hornburger P."/>
            <person name="Mueller R.-W."/>
            <person name="Bruemmer F."/>
            <person name="Labrenz M."/>
            <person name="Spormann A.M."/>
            <person name="Op den Camp H."/>
            <person name="Overmann J."/>
            <person name="Amann R."/>
            <person name="Jetten M.S.M."/>
            <person name="Mascher T."/>
            <person name="Medema M.H."/>
            <person name="Devos D.P."/>
            <person name="Kaster A.-K."/>
            <person name="Ovreas L."/>
            <person name="Rohde M."/>
            <person name="Galperin M.Y."/>
            <person name="Jogler C."/>
        </authorList>
    </citation>
    <scope>NUCLEOTIDE SEQUENCE [LARGE SCALE GENOMIC DNA]</scope>
    <source>
        <strain evidence="1 2">Poly30</strain>
    </source>
</reference>
<accession>A0A518ELI9</accession>
<keyword evidence="1" id="KW-0315">Glutamine amidotransferase</keyword>
<dbReference type="RefSeq" id="WP_419190861.1">
    <property type="nucleotide sequence ID" value="NZ_CP036434.1"/>
</dbReference>
<sequence>MPPKKRPLIAINGLYHAEDPMLRLRQRYVDYVRAGGGIPVALAARLAPNDPTPDDLAAMDEELDELLGRVDGLLLTGGDDFHAGPLGLGQTHPAAVVTPLGKQHYDLALTRAALRRDLPTLGICFGMQCLGVSGGATMYQDLPSETPGRAISHADSAIHTVRAREGTKLANASGLGPFPVVSRHHQALRTVPPPWIVSAVDEENLVEAIEHPGHTFAVGVQWHPELSPALLPDEPGALALVCAFIDAASQAAS</sequence>
<dbReference type="PANTHER" id="PTHR43235">
    <property type="entry name" value="GLUTAMINE AMIDOTRANSFERASE PB2B2.05-RELATED"/>
    <property type="match status" value="1"/>
</dbReference>
<gene>
    <name evidence="1" type="ORF">Poly30_04500</name>
</gene>
<evidence type="ECO:0000313" key="1">
    <source>
        <dbReference type="EMBL" id="QDV04955.1"/>
    </source>
</evidence>
<dbReference type="Pfam" id="PF07722">
    <property type="entry name" value="Peptidase_C26"/>
    <property type="match status" value="1"/>
</dbReference>
<evidence type="ECO:0000313" key="2">
    <source>
        <dbReference type="Proteomes" id="UP000320390"/>
    </source>
</evidence>
<proteinExistence type="predicted"/>
<protein>
    <submittedName>
        <fullName evidence="1">Glutamine amidotransferase</fullName>
        <ecNumber evidence="1">2.4.2.-</ecNumber>
    </submittedName>
</protein>
<name>A0A518ELI9_9BACT</name>
<dbReference type="Proteomes" id="UP000320390">
    <property type="component" value="Chromosome"/>
</dbReference>